<organism evidence="2 3">
    <name type="scientific">Hypsizygus marmoreus</name>
    <name type="common">White beech mushroom</name>
    <name type="synonym">Agaricus marmoreus</name>
    <dbReference type="NCBI Taxonomy" id="39966"/>
    <lineage>
        <taxon>Eukaryota</taxon>
        <taxon>Fungi</taxon>
        <taxon>Dikarya</taxon>
        <taxon>Basidiomycota</taxon>
        <taxon>Agaricomycotina</taxon>
        <taxon>Agaricomycetes</taxon>
        <taxon>Agaricomycetidae</taxon>
        <taxon>Agaricales</taxon>
        <taxon>Tricholomatineae</taxon>
        <taxon>Lyophyllaceae</taxon>
        <taxon>Hypsizygus</taxon>
    </lineage>
</organism>
<name>A0A369JEH6_HYPMA</name>
<feature type="coiled-coil region" evidence="1">
    <location>
        <begin position="51"/>
        <end position="78"/>
    </location>
</feature>
<reference evidence="2" key="1">
    <citation type="submission" date="2018-04" db="EMBL/GenBank/DDBJ databases">
        <title>Whole genome sequencing of Hypsizygus marmoreus.</title>
        <authorList>
            <person name="Choi I.-G."/>
            <person name="Min B."/>
            <person name="Kim J.-G."/>
            <person name="Kim S."/>
            <person name="Oh Y.-L."/>
            <person name="Kong W.-S."/>
            <person name="Park H."/>
            <person name="Jeong J."/>
            <person name="Song E.-S."/>
        </authorList>
    </citation>
    <scope>NUCLEOTIDE SEQUENCE [LARGE SCALE GENOMIC DNA]</scope>
    <source>
        <strain evidence="2">51987-8</strain>
    </source>
</reference>
<dbReference type="InParanoid" id="A0A369JEH6"/>
<protein>
    <submittedName>
        <fullName evidence="2">Uncharacterized protein</fullName>
    </submittedName>
</protein>
<accession>A0A369JEH6</accession>
<keyword evidence="1" id="KW-0175">Coiled coil</keyword>
<dbReference type="Proteomes" id="UP000076154">
    <property type="component" value="Unassembled WGS sequence"/>
</dbReference>
<dbReference type="EMBL" id="LUEZ02000076">
    <property type="protein sequence ID" value="RDB19732.1"/>
    <property type="molecule type" value="Genomic_DNA"/>
</dbReference>
<comment type="caution">
    <text evidence="2">The sequence shown here is derived from an EMBL/GenBank/DDBJ whole genome shotgun (WGS) entry which is preliminary data.</text>
</comment>
<gene>
    <name evidence="2" type="ORF">Hypma_013226</name>
</gene>
<evidence type="ECO:0000313" key="2">
    <source>
        <dbReference type="EMBL" id="RDB19732.1"/>
    </source>
</evidence>
<dbReference type="AlphaFoldDB" id="A0A369JEH6"/>
<sequence>MVPPAVSAGSRVPDFRAAAPLIPEGDLIDFMGLSPSPVLEVSLRPGSMVPMIPTMNEMEQLREQLKEIEAERDGLCTRVGELETSCMELQLPVGAMEMERDHLRGVEHSLQDMDIRLGTTERERDNFKESLGHEQDLNREARRFYDKWGDEDLVALDALRRVKLEAGEGPDAEAGLFEHNAVLEHHILELTKIVDKLRDENRALLIDDKGVFRLPPFILVRFVNPFCW</sequence>
<evidence type="ECO:0000313" key="3">
    <source>
        <dbReference type="Proteomes" id="UP000076154"/>
    </source>
</evidence>
<keyword evidence="3" id="KW-1185">Reference proteome</keyword>
<evidence type="ECO:0000256" key="1">
    <source>
        <dbReference type="SAM" id="Coils"/>
    </source>
</evidence>
<proteinExistence type="predicted"/>